<keyword evidence="3" id="KW-0227">DNA damage</keyword>
<dbReference type="GO" id="GO:0000724">
    <property type="term" value="P:double-strand break repair via homologous recombination"/>
    <property type="evidence" value="ECO:0007669"/>
    <property type="project" value="InterPro"/>
</dbReference>
<dbReference type="GO" id="GO:0140664">
    <property type="term" value="F:ATP-dependent DNA damage sensor activity"/>
    <property type="evidence" value="ECO:0007669"/>
    <property type="project" value="InterPro"/>
</dbReference>
<feature type="non-terminal residue" evidence="8">
    <location>
        <position position="89"/>
    </location>
</feature>
<dbReference type="AlphaFoldDB" id="A0A8S0QHC0"/>
<evidence type="ECO:0000256" key="4">
    <source>
        <dbReference type="ARBA" id="ARBA00023125"/>
    </source>
</evidence>
<dbReference type="PROSITE" id="PS50162">
    <property type="entry name" value="RECA_2"/>
    <property type="match status" value="1"/>
</dbReference>
<dbReference type="PANTHER" id="PTHR46456">
    <property type="entry name" value="DNA REPAIR PROTEIN RAD51 HOMOLOG 2"/>
    <property type="match status" value="1"/>
</dbReference>
<keyword evidence="4" id="KW-0238">DNA-binding</keyword>
<dbReference type="GO" id="GO:0005524">
    <property type="term" value="F:ATP binding"/>
    <property type="evidence" value="ECO:0007669"/>
    <property type="project" value="InterPro"/>
</dbReference>
<dbReference type="Proteomes" id="UP000594638">
    <property type="component" value="Unassembled WGS sequence"/>
</dbReference>
<dbReference type="GO" id="GO:0003690">
    <property type="term" value="F:double-stranded DNA binding"/>
    <property type="evidence" value="ECO:0007669"/>
    <property type="project" value="TreeGrafter"/>
</dbReference>
<accession>A0A8S0QHC0</accession>
<sequence>DALSLTEFELMEFLDVGLVEVTLALAHISEISSPPYLTALSLLEQCIQNEYLAGYFPTRLKGLDVALCGGIPFGVVTELVGPAGTGKTQ</sequence>
<dbReference type="GO" id="GO:0005657">
    <property type="term" value="C:replication fork"/>
    <property type="evidence" value="ECO:0007669"/>
    <property type="project" value="TreeGrafter"/>
</dbReference>
<evidence type="ECO:0000256" key="2">
    <source>
        <dbReference type="ARBA" id="ARBA00007095"/>
    </source>
</evidence>
<evidence type="ECO:0000313" key="8">
    <source>
        <dbReference type="EMBL" id="CAA2964845.1"/>
    </source>
</evidence>
<keyword evidence="5" id="KW-0233">DNA recombination</keyword>
<evidence type="ECO:0000313" key="9">
    <source>
        <dbReference type="Proteomes" id="UP000594638"/>
    </source>
</evidence>
<protein>
    <submittedName>
        <fullName evidence="8">DNA repair RAD51 homolog 2 isoform X3</fullName>
    </submittedName>
</protein>
<keyword evidence="9" id="KW-1185">Reference proteome</keyword>
<dbReference type="PANTHER" id="PTHR46456:SF1">
    <property type="entry name" value="DNA REPAIR PROTEIN RAD51 HOMOLOG 2"/>
    <property type="match status" value="1"/>
</dbReference>
<dbReference type="Gramene" id="OE9A057431T1">
    <property type="protein sequence ID" value="OE9A057431C1"/>
    <property type="gene ID" value="OE9A057431"/>
</dbReference>
<name>A0A8S0QHC0_OLEEU</name>
<dbReference type="InterPro" id="IPR027417">
    <property type="entry name" value="P-loop_NTPase"/>
</dbReference>
<dbReference type="EMBL" id="CACTIH010001830">
    <property type="protein sequence ID" value="CAA2964845.1"/>
    <property type="molecule type" value="Genomic_DNA"/>
</dbReference>
<dbReference type="GO" id="GO:0000400">
    <property type="term" value="F:four-way junction DNA binding"/>
    <property type="evidence" value="ECO:0007669"/>
    <property type="project" value="TreeGrafter"/>
</dbReference>
<dbReference type="InterPro" id="IPR058766">
    <property type="entry name" value="HHH_XRCC3_RAD51B"/>
</dbReference>
<dbReference type="GO" id="GO:0003697">
    <property type="term" value="F:single-stranded DNA binding"/>
    <property type="evidence" value="ECO:0007669"/>
    <property type="project" value="TreeGrafter"/>
</dbReference>
<reference evidence="8 9" key="1">
    <citation type="submission" date="2019-12" db="EMBL/GenBank/DDBJ databases">
        <authorList>
            <person name="Alioto T."/>
            <person name="Alioto T."/>
            <person name="Gomez Garrido J."/>
        </authorList>
    </citation>
    <scope>NUCLEOTIDE SEQUENCE [LARGE SCALE GENOMIC DNA]</scope>
</reference>
<evidence type="ECO:0000256" key="3">
    <source>
        <dbReference type="ARBA" id="ARBA00022763"/>
    </source>
</evidence>
<organism evidence="8 9">
    <name type="scientific">Olea europaea subsp. europaea</name>
    <dbReference type="NCBI Taxonomy" id="158383"/>
    <lineage>
        <taxon>Eukaryota</taxon>
        <taxon>Viridiplantae</taxon>
        <taxon>Streptophyta</taxon>
        <taxon>Embryophyta</taxon>
        <taxon>Tracheophyta</taxon>
        <taxon>Spermatophyta</taxon>
        <taxon>Magnoliopsida</taxon>
        <taxon>eudicotyledons</taxon>
        <taxon>Gunneridae</taxon>
        <taxon>Pentapetalae</taxon>
        <taxon>asterids</taxon>
        <taxon>lamiids</taxon>
        <taxon>Lamiales</taxon>
        <taxon>Oleaceae</taxon>
        <taxon>Oleeae</taxon>
        <taxon>Olea</taxon>
    </lineage>
</organism>
<evidence type="ECO:0000259" key="7">
    <source>
        <dbReference type="PROSITE" id="PS50162"/>
    </source>
</evidence>
<dbReference type="GO" id="GO:0033063">
    <property type="term" value="C:Rad51B-Rad51C-Rad51D-XRCC2 complex"/>
    <property type="evidence" value="ECO:0007669"/>
    <property type="project" value="InterPro"/>
</dbReference>
<dbReference type="Pfam" id="PF26169">
    <property type="entry name" value="HHH_XRCC3_RpoA"/>
    <property type="match status" value="1"/>
</dbReference>
<evidence type="ECO:0000256" key="5">
    <source>
        <dbReference type="ARBA" id="ARBA00023172"/>
    </source>
</evidence>
<evidence type="ECO:0000256" key="6">
    <source>
        <dbReference type="ARBA" id="ARBA00023242"/>
    </source>
</evidence>
<feature type="domain" description="RecA family profile 1" evidence="7">
    <location>
        <begin position="52"/>
        <end position="89"/>
    </location>
</feature>
<comment type="caution">
    <text evidence="8">The sequence shown here is derived from an EMBL/GenBank/DDBJ whole genome shotgun (WGS) entry which is preliminary data.</text>
</comment>
<proteinExistence type="inferred from homology"/>
<comment type="similarity">
    <text evidence="2">Belongs to the RecA family. RAD51 subfamily.</text>
</comment>
<feature type="non-terminal residue" evidence="8">
    <location>
        <position position="1"/>
    </location>
</feature>
<dbReference type="SUPFAM" id="SSF52540">
    <property type="entry name" value="P-loop containing nucleoside triphosphate hydrolases"/>
    <property type="match status" value="1"/>
</dbReference>
<dbReference type="Gene3D" id="3.40.50.300">
    <property type="entry name" value="P-loop containing nucleotide triphosphate hydrolases"/>
    <property type="match status" value="1"/>
</dbReference>
<dbReference type="OrthoDB" id="5957327at2759"/>
<keyword evidence="6" id="KW-0539">Nucleus</keyword>
<dbReference type="InterPro" id="IPR020588">
    <property type="entry name" value="RecA_ATP-bd"/>
</dbReference>
<dbReference type="InterPro" id="IPR030548">
    <property type="entry name" value="RAD51B"/>
</dbReference>
<comment type="subcellular location">
    <subcellularLocation>
        <location evidence="1">Nucleus</location>
    </subcellularLocation>
</comment>
<gene>
    <name evidence="8" type="ORF">OLEA9_A057431</name>
</gene>
<evidence type="ECO:0000256" key="1">
    <source>
        <dbReference type="ARBA" id="ARBA00004123"/>
    </source>
</evidence>